<feature type="transmembrane region" description="Helical" evidence="8">
    <location>
        <begin position="595"/>
        <end position="614"/>
    </location>
</feature>
<keyword evidence="4 8" id="KW-1133">Transmembrane helix</keyword>
<feature type="compositionally biased region" description="Gly residues" evidence="7">
    <location>
        <begin position="1209"/>
        <end position="1237"/>
    </location>
</feature>
<feature type="region of interest" description="Disordered" evidence="7">
    <location>
        <begin position="65"/>
        <end position="292"/>
    </location>
</feature>
<keyword evidence="12" id="KW-1185">Reference proteome</keyword>
<feature type="transmembrane region" description="Helical" evidence="8">
    <location>
        <begin position="713"/>
        <end position="729"/>
    </location>
</feature>
<keyword evidence="5 8" id="KW-0472">Membrane</keyword>
<dbReference type="PANTHER" id="PTHR10783">
    <property type="entry name" value="XENOTROPIC AND POLYTROPIC RETROVIRUS RECEPTOR 1-RELATED"/>
    <property type="match status" value="1"/>
</dbReference>
<dbReference type="InterPro" id="IPR004342">
    <property type="entry name" value="EXS_C"/>
</dbReference>
<proteinExistence type="inferred from homology"/>
<feature type="compositionally biased region" description="Acidic residues" evidence="7">
    <location>
        <begin position="1129"/>
        <end position="1148"/>
    </location>
</feature>
<evidence type="ECO:0000256" key="2">
    <source>
        <dbReference type="ARBA" id="ARBA00009665"/>
    </source>
</evidence>
<feature type="region of interest" description="Disordered" evidence="7">
    <location>
        <begin position="1025"/>
        <end position="1063"/>
    </location>
</feature>
<feature type="transmembrane region" description="Helical" evidence="8">
    <location>
        <begin position="863"/>
        <end position="887"/>
    </location>
</feature>
<feature type="transmembrane region" description="Helical" evidence="8">
    <location>
        <begin position="763"/>
        <end position="786"/>
    </location>
</feature>
<comment type="caution">
    <text evidence="11">The sequence shown here is derived from an EMBL/GenBank/DDBJ whole genome shotgun (WGS) entry which is preliminary data.</text>
</comment>
<evidence type="ECO:0000256" key="4">
    <source>
        <dbReference type="ARBA" id="ARBA00022989"/>
    </source>
</evidence>
<feature type="compositionally biased region" description="Basic and acidic residues" evidence="7">
    <location>
        <begin position="1249"/>
        <end position="1265"/>
    </location>
</feature>
<dbReference type="Proteomes" id="UP001375240">
    <property type="component" value="Unassembled WGS sequence"/>
</dbReference>
<evidence type="ECO:0000313" key="11">
    <source>
        <dbReference type="EMBL" id="KAK6354583.1"/>
    </source>
</evidence>
<dbReference type="AlphaFoldDB" id="A0AAV9V7N7"/>
<dbReference type="EMBL" id="JAVHNQ010000002">
    <property type="protein sequence ID" value="KAK6354583.1"/>
    <property type="molecule type" value="Genomic_DNA"/>
</dbReference>
<evidence type="ECO:0000256" key="3">
    <source>
        <dbReference type="ARBA" id="ARBA00022692"/>
    </source>
</evidence>
<reference evidence="11 12" key="1">
    <citation type="submission" date="2019-10" db="EMBL/GenBank/DDBJ databases">
        <authorList>
            <person name="Palmer J.M."/>
        </authorList>
    </citation>
    <scope>NUCLEOTIDE SEQUENCE [LARGE SCALE GENOMIC DNA]</scope>
    <source>
        <strain evidence="11 12">TWF696</strain>
    </source>
</reference>
<keyword evidence="3 8" id="KW-0812">Transmembrane</keyword>
<feature type="domain" description="SPX" evidence="10">
    <location>
        <begin position="1"/>
        <end position="541"/>
    </location>
</feature>
<feature type="compositionally biased region" description="Low complexity" evidence="7">
    <location>
        <begin position="65"/>
        <end position="79"/>
    </location>
</feature>
<dbReference type="InterPro" id="IPR004331">
    <property type="entry name" value="SPX_dom"/>
</dbReference>
<evidence type="ECO:0000256" key="7">
    <source>
        <dbReference type="SAM" id="MobiDB-lite"/>
    </source>
</evidence>
<dbReference type="GO" id="GO:0006817">
    <property type="term" value="P:phosphate ion transport"/>
    <property type="evidence" value="ECO:0007669"/>
    <property type="project" value="TreeGrafter"/>
</dbReference>
<gene>
    <name evidence="11" type="ORF">TWF696_003725</name>
</gene>
<feature type="transmembrane region" description="Helical" evidence="8">
    <location>
        <begin position="634"/>
        <end position="662"/>
    </location>
</feature>
<evidence type="ECO:0000259" key="10">
    <source>
        <dbReference type="PROSITE" id="PS51382"/>
    </source>
</evidence>
<evidence type="ECO:0000256" key="6">
    <source>
        <dbReference type="SAM" id="Coils"/>
    </source>
</evidence>
<dbReference type="PANTHER" id="PTHR10783:SF103">
    <property type="entry name" value="SOLUTE CARRIER FAMILY 53 MEMBER 1"/>
    <property type="match status" value="1"/>
</dbReference>
<feature type="compositionally biased region" description="Polar residues" evidence="7">
    <location>
        <begin position="253"/>
        <end position="263"/>
    </location>
</feature>
<dbReference type="PROSITE" id="PS51382">
    <property type="entry name" value="SPX"/>
    <property type="match status" value="1"/>
</dbReference>
<comment type="subcellular location">
    <subcellularLocation>
        <location evidence="1">Membrane</location>
        <topology evidence="1">Multi-pass membrane protein</topology>
    </subcellularLocation>
</comment>
<feature type="domain" description="EXS" evidence="9">
    <location>
        <begin position="794"/>
        <end position="990"/>
    </location>
</feature>
<evidence type="ECO:0000259" key="9">
    <source>
        <dbReference type="PROSITE" id="PS51380"/>
    </source>
</evidence>
<sequence>MKFAKQLEDNLVPEWRAKYLDYKGAKKKLKAVRRAIRNAEAASASTLGYPSPYVAAGITDRFRSASAGSISRSAASSLRQHLSPDRERERDRKDRDSPRRLSDTASPVAAGGATPKYPPPSPSAILATPGKQVHPERVLTIQEDEDEDELEIRKAPPSDGSIAVRDFANGNVDERRRLNPSPGSQDGSGGYGSISPSAAPAQPAPPSAPMRLVHPSTTTGVPEGPALPPELDLPGPARPLEDRKPALRRVHTYDSSFSIPQSKAESKTGGADDDGAFSPSTTQPYPTFGRQSPLFKGIFGNLRSRITTGRRVPNPQIRNAQMYLDMTEGAQKQFFVFLAAQLDKINEFYEAKEREAEDRFARIEHQIHIMTRNRLAEKERERQEAAEEAAAPPINWKHPKDLVAGTVKHMRKSISTLERTSIVKFQSHLDPASLSTSPTNLTDHPTIAQLSTSALETAADPAQPTIHAATTSHLEDYARRAQTEHVRFKTAKRKLKAALVEYYHSLELLKSYSLLNREAFRKILKKFDKTAHTHIATKYLEEKVHPTPFASSEQIERLLTKTEDLFATHYEKGRRKHAVERLRTREPKKSATGPVFRSGIYIGMSLVLIVQALYEAHARLKDNYGMRHESEVSYLLQIWGGFAFPALFMLLFSACCRAWVLARINYVFIFEFDTRNNLNWRELMELPAMFIFMQSILMWFSFATFWGHHFDRIWFPLIYFCIVVAILFNPFKFWYYHARKWLLYTMYRLLWAGFYPVEFRDFWSGDILCSMTYTIGTIPLFFCLWSRDWNTPTQCNSSHSRLLGFFTALPSIWRLLQCLRRYYDTRNAFPHLANGAKYTCGILYYVTLSLWRLDQADKRLEAVFIVFAAVNALYTSTWDLLMDWSLLNWYAPHRLLRNNLAYRRPSLYYLAMLIDPPIRFNWIFYVIYAKQVQHSALLSFLVSLTELGRRFVWCFFRMENEHCANVGKFRAYKDDVPLPYNVPPPIIPSRAGTTTTTAASSPVFAHAPTRITAPEARVDEEIAAVSGHTPPSARPRRSGGTPSFGPIRVSGAEAGGRPQIDSGALVERTPLLRAFTMATTAHAQDFERKRRPSGTPITMAQHDPVGAAAGSAPGRIRGYLSGSIGGNYDMDDDDDDDDDDDYDSESDGEATTSFHHHTRGNATGTGLGVPIHLGARGRRRSLADEAVEDMAGLRLHAHRTYSSREPGTSGSGGGAGTSGGGGSGGGGGGQRGTGGLLGPPSPGEGMSRSYERRDYGRRSSGSDRR</sequence>
<feature type="transmembrane region" description="Helical" evidence="8">
    <location>
        <begin position="683"/>
        <end position="707"/>
    </location>
</feature>
<dbReference type="GO" id="GO:0000822">
    <property type="term" value="F:inositol hexakisphosphate binding"/>
    <property type="evidence" value="ECO:0007669"/>
    <property type="project" value="TreeGrafter"/>
</dbReference>
<organism evidence="11 12">
    <name type="scientific">Orbilia brochopaga</name>
    <dbReference type="NCBI Taxonomy" id="3140254"/>
    <lineage>
        <taxon>Eukaryota</taxon>
        <taxon>Fungi</taxon>
        <taxon>Dikarya</taxon>
        <taxon>Ascomycota</taxon>
        <taxon>Pezizomycotina</taxon>
        <taxon>Orbiliomycetes</taxon>
        <taxon>Orbiliales</taxon>
        <taxon>Orbiliaceae</taxon>
        <taxon>Orbilia</taxon>
    </lineage>
</organism>
<evidence type="ECO:0000313" key="12">
    <source>
        <dbReference type="Proteomes" id="UP001375240"/>
    </source>
</evidence>
<dbReference type="Pfam" id="PF03124">
    <property type="entry name" value="EXS"/>
    <property type="match status" value="1"/>
</dbReference>
<dbReference type="PROSITE" id="PS51380">
    <property type="entry name" value="EXS"/>
    <property type="match status" value="1"/>
</dbReference>
<feature type="region of interest" description="Disordered" evidence="7">
    <location>
        <begin position="1082"/>
        <end position="1171"/>
    </location>
</feature>
<feature type="transmembrane region" description="Helical" evidence="8">
    <location>
        <begin position="828"/>
        <end position="851"/>
    </location>
</feature>
<name>A0AAV9V7N7_9PEZI</name>
<feature type="region of interest" description="Disordered" evidence="7">
    <location>
        <begin position="1198"/>
        <end position="1265"/>
    </location>
</feature>
<comment type="similarity">
    <text evidence="2">Belongs to the SYG1 (TC 2.A.94) family.</text>
</comment>
<feature type="compositionally biased region" description="Basic and acidic residues" evidence="7">
    <location>
        <begin position="82"/>
        <end position="102"/>
    </location>
</feature>
<dbReference type="GO" id="GO:0005886">
    <property type="term" value="C:plasma membrane"/>
    <property type="evidence" value="ECO:0007669"/>
    <property type="project" value="TreeGrafter"/>
</dbReference>
<dbReference type="CDD" id="cd14475">
    <property type="entry name" value="SPX_SYG1_like"/>
    <property type="match status" value="1"/>
</dbReference>
<dbReference type="GO" id="GO:0005794">
    <property type="term" value="C:Golgi apparatus"/>
    <property type="evidence" value="ECO:0007669"/>
    <property type="project" value="TreeGrafter"/>
</dbReference>
<evidence type="ECO:0000256" key="1">
    <source>
        <dbReference type="ARBA" id="ARBA00004141"/>
    </source>
</evidence>
<keyword evidence="6" id="KW-0175">Coiled coil</keyword>
<protein>
    <submittedName>
        <fullName evidence="11">Uncharacterized protein</fullName>
    </submittedName>
</protein>
<feature type="coiled-coil region" evidence="6">
    <location>
        <begin position="339"/>
        <end position="388"/>
    </location>
</feature>
<evidence type="ECO:0000256" key="5">
    <source>
        <dbReference type="ARBA" id="ARBA00023136"/>
    </source>
</evidence>
<evidence type="ECO:0000256" key="8">
    <source>
        <dbReference type="SAM" id="Phobius"/>
    </source>
</evidence>
<feature type="transmembrane region" description="Helical" evidence="8">
    <location>
        <begin position="798"/>
        <end position="816"/>
    </location>
</feature>
<dbReference type="Pfam" id="PF03105">
    <property type="entry name" value="SPX"/>
    <property type="match status" value="1"/>
</dbReference>
<accession>A0AAV9V7N7</accession>
<dbReference type="GO" id="GO:0016036">
    <property type="term" value="P:cellular response to phosphate starvation"/>
    <property type="evidence" value="ECO:0007669"/>
    <property type="project" value="TreeGrafter"/>
</dbReference>